<dbReference type="Gene3D" id="1.10.10.1130">
    <property type="entry name" value="Uncharacterised protein PF10982, DUF2789"/>
    <property type="match status" value="1"/>
</dbReference>
<proteinExistence type="predicted"/>
<organism evidence="1 4">
    <name type="scientific">Microbulbifer hydrolyticus</name>
    <dbReference type="NCBI Taxonomy" id="48074"/>
    <lineage>
        <taxon>Bacteria</taxon>
        <taxon>Pseudomonadati</taxon>
        <taxon>Pseudomonadota</taxon>
        <taxon>Gammaproteobacteria</taxon>
        <taxon>Cellvibrionales</taxon>
        <taxon>Microbulbiferaceae</taxon>
        <taxon>Microbulbifer</taxon>
    </lineage>
</organism>
<protein>
    <submittedName>
        <fullName evidence="2">DUF2789 family protein</fullName>
    </submittedName>
</protein>
<accession>A0A6P1TEG4</accession>
<dbReference type="InterPro" id="IPR038086">
    <property type="entry name" value="DUF2789_sf"/>
</dbReference>
<dbReference type="Proteomes" id="UP000464675">
    <property type="component" value="Chromosome"/>
</dbReference>
<dbReference type="RefSeq" id="WP_161859222.1">
    <property type="nucleotide sequence ID" value="NZ_CP047491.1"/>
</dbReference>
<gene>
    <name evidence="2" type="ORF">GTQ55_13575</name>
    <name evidence="1" type="ORF">HNQ53_002483</name>
</gene>
<dbReference type="OrthoDB" id="5828847at2"/>
<evidence type="ECO:0000313" key="1">
    <source>
        <dbReference type="EMBL" id="MBB5212258.1"/>
    </source>
</evidence>
<evidence type="ECO:0000313" key="3">
    <source>
        <dbReference type="Proteomes" id="UP000464675"/>
    </source>
</evidence>
<dbReference type="Pfam" id="PF10982">
    <property type="entry name" value="DUF2789"/>
    <property type="match status" value="1"/>
</dbReference>
<evidence type="ECO:0000313" key="2">
    <source>
        <dbReference type="EMBL" id="QHQ39910.1"/>
    </source>
</evidence>
<dbReference type="Proteomes" id="UP000563601">
    <property type="component" value="Unassembled WGS sequence"/>
</dbReference>
<sequence>METGQHTLNDLFAQLGLGSDDPAIEDFLSRHHLAGEEKLSRAQFWSDSQRKFLRDAIAEDSDWCEVVDELDALLRH</sequence>
<keyword evidence="3" id="KW-1185">Reference proteome</keyword>
<dbReference type="AlphaFoldDB" id="A0A6P1TEG4"/>
<name>A0A6P1TEG4_9GAMM</name>
<reference evidence="1 4" key="2">
    <citation type="submission" date="2020-08" db="EMBL/GenBank/DDBJ databases">
        <title>Genomic Encyclopedia of Type Strains, Phase IV (KMG-IV): sequencing the most valuable type-strain genomes for metagenomic binning, comparative biology and taxonomic classification.</title>
        <authorList>
            <person name="Goeker M."/>
        </authorList>
    </citation>
    <scope>NUCLEOTIDE SEQUENCE [LARGE SCALE GENOMIC DNA]</scope>
    <source>
        <strain evidence="1 4">DSM 11525</strain>
    </source>
</reference>
<dbReference type="EMBL" id="JACHHR010000003">
    <property type="protein sequence ID" value="MBB5212258.1"/>
    <property type="molecule type" value="Genomic_DNA"/>
</dbReference>
<dbReference type="InterPro" id="IPR021250">
    <property type="entry name" value="DUF2789"/>
</dbReference>
<dbReference type="EMBL" id="CP047491">
    <property type="protein sequence ID" value="QHQ39910.1"/>
    <property type="molecule type" value="Genomic_DNA"/>
</dbReference>
<evidence type="ECO:0000313" key="4">
    <source>
        <dbReference type="Proteomes" id="UP000563601"/>
    </source>
</evidence>
<reference evidence="2 3" key="1">
    <citation type="submission" date="2020-01" db="EMBL/GenBank/DDBJ databases">
        <title>The possibility of degradation of plastic by Microbulbifer hydrolyticus IRE-31.</title>
        <authorList>
            <person name="Liu L."/>
        </authorList>
    </citation>
    <scope>NUCLEOTIDE SEQUENCE [LARGE SCALE GENOMIC DNA]</scope>
    <source>
        <strain evidence="2 3">IRE-31</strain>
    </source>
</reference>